<dbReference type="EMBL" id="LITQ01000044">
    <property type="protein sequence ID" value="OAA86355.1"/>
    <property type="molecule type" value="Genomic_DNA"/>
</dbReference>
<organism evidence="1 4">
    <name type="scientific">Clostridium coskatii</name>
    <dbReference type="NCBI Taxonomy" id="1705578"/>
    <lineage>
        <taxon>Bacteria</taxon>
        <taxon>Bacillati</taxon>
        <taxon>Bacillota</taxon>
        <taxon>Clostridia</taxon>
        <taxon>Eubacteriales</taxon>
        <taxon>Clostridiaceae</taxon>
        <taxon>Clostridium</taxon>
    </lineage>
</organism>
<dbReference type="EMBL" id="LITQ01000044">
    <property type="protein sequence ID" value="OAA86337.1"/>
    <property type="molecule type" value="Genomic_DNA"/>
</dbReference>
<reference evidence="3 5" key="2">
    <citation type="journal article" date="2016" name="Front. Microbiol.">
        <title>Industrial Acetogenic Biocatalysts: A Comparative Metabolic and Genomic Analysis.</title>
        <authorList>
            <person name="Bengelsdorf F."/>
            <person name="Poehlein A."/>
            <person name="Sonja S."/>
            <person name="Erz C."/>
            <person name="Hummel T."/>
            <person name="Hoffmeister S."/>
            <person name="Daniel R."/>
            <person name="Durre P."/>
        </authorList>
    </citation>
    <scope>NUCLEOTIDE SEQUENCE [LARGE SCALE GENOMIC DNA]</scope>
    <source>
        <strain evidence="3 5">PTA-10522</strain>
    </source>
</reference>
<keyword evidence="5" id="KW-1185">Reference proteome</keyword>
<evidence type="ECO:0000313" key="4">
    <source>
        <dbReference type="Proteomes" id="UP000077384"/>
    </source>
</evidence>
<dbReference type="Proteomes" id="UP000077384">
    <property type="component" value="Unassembled WGS sequence"/>
</dbReference>
<evidence type="ECO:0000313" key="1">
    <source>
        <dbReference type="EMBL" id="OAA86337.1"/>
    </source>
</evidence>
<name>A0A168NEV9_9CLOT</name>
<evidence type="ECO:0000313" key="3">
    <source>
        <dbReference type="EMBL" id="OBR95078.1"/>
    </source>
</evidence>
<comment type="caution">
    <text evidence="1">The sequence shown here is derived from an EMBL/GenBank/DDBJ whole genome shotgun (WGS) entry which is preliminary data.</text>
</comment>
<evidence type="ECO:0000313" key="5">
    <source>
        <dbReference type="Proteomes" id="UP000093694"/>
    </source>
</evidence>
<dbReference type="Proteomes" id="UP000093694">
    <property type="component" value="Unassembled WGS sequence"/>
</dbReference>
<dbReference type="EMBL" id="LROR01000039">
    <property type="protein sequence ID" value="OBR95078.1"/>
    <property type="molecule type" value="Genomic_DNA"/>
</dbReference>
<dbReference type="PATRIC" id="fig|1705578.3.peg.3114"/>
<proteinExistence type="predicted"/>
<dbReference type="AlphaFoldDB" id="A0A168NEV9"/>
<evidence type="ECO:0000313" key="2">
    <source>
        <dbReference type="EMBL" id="OAA86355.1"/>
    </source>
</evidence>
<gene>
    <name evidence="3" type="ORF">CLCOS_17830</name>
    <name evidence="1" type="ORF">WX73_02831</name>
    <name evidence="2" type="ORF">WX73_02849</name>
</gene>
<protein>
    <submittedName>
        <fullName evidence="1">Uncharacterized protein</fullName>
    </submittedName>
</protein>
<sequence>MIKDVLKKRLKADGYKYIYAIYGINLKINPYKLNLTYVIYSNLKINPYDVLLTNCVKPYAWGMENKKVDDFINFHTVEINSMDEEELCEFVKQKNTKEYEIFYCNFEKKFHKKNVKINKINLKKIL</sequence>
<reference evidence="1 4" key="1">
    <citation type="journal article" date="2015" name="Biotechnol. Bioeng.">
        <title>Genome sequence and phenotypic characterization of Caulobacter segnis.</title>
        <authorList>
            <person name="Patel S."/>
            <person name="Fletcher B."/>
            <person name="Scott D.C."/>
            <person name="Ely B."/>
        </authorList>
    </citation>
    <scope>NUCLEOTIDE SEQUENCE [LARGE SCALE GENOMIC DNA]</scope>
    <source>
        <strain evidence="1 4">PS02</strain>
    </source>
</reference>
<dbReference type="RefSeq" id="WP_063602445.1">
    <property type="nucleotide sequence ID" value="NZ_LITQ01000044.1"/>
</dbReference>
<accession>A0A168NEV9</accession>